<dbReference type="GO" id="GO:0020037">
    <property type="term" value="F:heme binding"/>
    <property type="evidence" value="ECO:0007669"/>
    <property type="project" value="InterPro"/>
</dbReference>
<dbReference type="STRING" id="1159016.SAMN02927937_02770"/>
<evidence type="ECO:0000256" key="2">
    <source>
        <dbReference type="ARBA" id="ARBA00022723"/>
    </source>
</evidence>
<organism evidence="6 7">
    <name type="scientific">Paenimyroides marinum</name>
    <dbReference type="NCBI Taxonomy" id="1159016"/>
    <lineage>
        <taxon>Bacteria</taxon>
        <taxon>Pseudomonadati</taxon>
        <taxon>Bacteroidota</taxon>
        <taxon>Flavobacteriia</taxon>
        <taxon>Flavobacteriales</taxon>
        <taxon>Flavobacteriaceae</taxon>
        <taxon>Paenimyroides</taxon>
    </lineage>
</organism>
<dbReference type="GO" id="GO:0009055">
    <property type="term" value="F:electron transfer activity"/>
    <property type="evidence" value="ECO:0007669"/>
    <property type="project" value="InterPro"/>
</dbReference>
<dbReference type="Gene3D" id="1.10.760.10">
    <property type="entry name" value="Cytochrome c-like domain"/>
    <property type="match status" value="1"/>
</dbReference>
<dbReference type="AlphaFoldDB" id="A0A1H6MJN7"/>
<evidence type="ECO:0000313" key="7">
    <source>
        <dbReference type="Proteomes" id="UP000199634"/>
    </source>
</evidence>
<dbReference type="OrthoDB" id="9814063at2"/>
<dbReference type="GO" id="GO:0046872">
    <property type="term" value="F:metal ion binding"/>
    <property type="evidence" value="ECO:0007669"/>
    <property type="project" value="UniProtKB-KW"/>
</dbReference>
<dbReference type="InterPro" id="IPR036909">
    <property type="entry name" value="Cyt_c-like_dom_sf"/>
</dbReference>
<evidence type="ECO:0000256" key="4">
    <source>
        <dbReference type="PROSITE-ProRule" id="PRU00433"/>
    </source>
</evidence>
<gene>
    <name evidence="6" type="ORF">SAMN02927937_02770</name>
</gene>
<dbReference type="InterPro" id="IPR009056">
    <property type="entry name" value="Cyt_c-like_dom"/>
</dbReference>
<dbReference type="PROSITE" id="PS51007">
    <property type="entry name" value="CYTC"/>
    <property type="match status" value="1"/>
</dbReference>
<keyword evidence="7" id="KW-1185">Reference proteome</keyword>
<feature type="domain" description="Cytochrome c" evidence="5">
    <location>
        <begin position="42"/>
        <end position="133"/>
    </location>
</feature>
<dbReference type="RefSeq" id="WP_091102515.1">
    <property type="nucleotide sequence ID" value="NZ_FNXE01000061.1"/>
</dbReference>
<evidence type="ECO:0000259" key="5">
    <source>
        <dbReference type="PROSITE" id="PS51007"/>
    </source>
</evidence>
<evidence type="ECO:0000256" key="3">
    <source>
        <dbReference type="ARBA" id="ARBA00023004"/>
    </source>
</evidence>
<protein>
    <submittedName>
        <fullName evidence="6">Cytochrome c</fullName>
    </submittedName>
</protein>
<evidence type="ECO:0000256" key="1">
    <source>
        <dbReference type="ARBA" id="ARBA00022617"/>
    </source>
</evidence>
<reference evidence="6 7" key="1">
    <citation type="submission" date="2016-10" db="EMBL/GenBank/DDBJ databases">
        <authorList>
            <person name="de Groot N.N."/>
        </authorList>
    </citation>
    <scope>NUCLEOTIDE SEQUENCE [LARGE SCALE GENOMIC DNA]</scope>
    <source>
        <strain evidence="6 7">CGMCC 1.10825</strain>
    </source>
</reference>
<dbReference type="SUPFAM" id="SSF46626">
    <property type="entry name" value="Cytochrome c"/>
    <property type="match status" value="1"/>
</dbReference>
<dbReference type="Proteomes" id="UP000199634">
    <property type="component" value="Unassembled WGS sequence"/>
</dbReference>
<proteinExistence type="predicted"/>
<name>A0A1H6MJN7_9FLAO</name>
<dbReference type="PROSITE" id="PS51257">
    <property type="entry name" value="PROKAR_LIPOPROTEIN"/>
    <property type="match status" value="1"/>
</dbReference>
<keyword evidence="2 4" id="KW-0479">Metal-binding</keyword>
<keyword evidence="1 4" id="KW-0349">Heme</keyword>
<evidence type="ECO:0000313" key="6">
    <source>
        <dbReference type="EMBL" id="SEI01880.1"/>
    </source>
</evidence>
<sequence length="134" mass="15201">MKKILFFGILSTITLTSCGKKEEKKEALYPESVAETLSPEEQLIAEGKQLFESNKAACFSCHQMDKKVIGPSVKEIAKVYKEQNGDMFNFLRKKAEPIVDPSQYNVMETNFAILKTMSDEEIKSLEAYMMSTIK</sequence>
<dbReference type="EMBL" id="FNXE01000061">
    <property type="protein sequence ID" value="SEI01880.1"/>
    <property type="molecule type" value="Genomic_DNA"/>
</dbReference>
<accession>A0A1H6MJN7</accession>
<dbReference type="Pfam" id="PF00034">
    <property type="entry name" value="Cytochrom_C"/>
    <property type="match status" value="1"/>
</dbReference>
<keyword evidence="3 4" id="KW-0408">Iron</keyword>